<evidence type="ECO:0000313" key="1">
    <source>
        <dbReference type="EMBL" id="KXB02202.1"/>
    </source>
</evidence>
<accession>A0A133V6Y8</accession>
<evidence type="ECO:0000313" key="2">
    <source>
        <dbReference type="Proteomes" id="UP000070035"/>
    </source>
</evidence>
<dbReference type="EMBL" id="LHXY01000009">
    <property type="protein sequence ID" value="KXB02202.1"/>
    <property type="molecule type" value="Genomic_DNA"/>
</dbReference>
<comment type="caution">
    <text evidence="1">The sequence shown here is derived from an EMBL/GenBank/DDBJ whole genome shotgun (WGS) entry which is preliminary data.</text>
</comment>
<gene>
    <name evidence="1" type="ORF">AKJ44_01090</name>
</gene>
<sequence length="103" mass="12051">MRPPVEELNFKYRLGLTNYAYAEKFIKMITALIDHNVSFTAPILEDVLEYLTGEAHLSVNKFSGARWGTFDYIPGEEECEKYFNYIKWKKLKSPKFSTSKKTI</sequence>
<dbReference type="AlphaFoldDB" id="A0A133V6Y8"/>
<reference evidence="1 2" key="1">
    <citation type="journal article" date="2016" name="Sci. Rep.">
        <title>Metabolic traits of an uncultured archaeal lineage -MSBL1- from brine pools of the Red Sea.</title>
        <authorList>
            <person name="Mwirichia R."/>
            <person name="Alam I."/>
            <person name="Rashid M."/>
            <person name="Vinu M."/>
            <person name="Ba-Alawi W."/>
            <person name="Anthony Kamau A."/>
            <person name="Kamanda Ngugi D."/>
            <person name="Goker M."/>
            <person name="Klenk H.P."/>
            <person name="Bajic V."/>
            <person name="Stingl U."/>
        </authorList>
    </citation>
    <scope>NUCLEOTIDE SEQUENCE [LARGE SCALE GENOMIC DNA]</scope>
    <source>
        <strain evidence="1">SCGC-AAA261F17</strain>
    </source>
</reference>
<keyword evidence="2" id="KW-1185">Reference proteome</keyword>
<proteinExistence type="predicted"/>
<organism evidence="1 2">
    <name type="scientific">candidate division MSBL1 archaeon SCGC-AAA261F17</name>
    <dbReference type="NCBI Taxonomy" id="1698274"/>
    <lineage>
        <taxon>Archaea</taxon>
        <taxon>Methanobacteriati</taxon>
        <taxon>Methanobacteriota</taxon>
        <taxon>candidate division MSBL1</taxon>
    </lineage>
</organism>
<protein>
    <submittedName>
        <fullName evidence="1">Uncharacterized protein</fullName>
    </submittedName>
</protein>
<name>A0A133V6Y8_9EURY</name>
<dbReference type="Proteomes" id="UP000070035">
    <property type="component" value="Unassembled WGS sequence"/>
</dbReference>